<keyword evidence="8" id="KW-1185">Reference proteome</keyword>
<name>A0A7R7IF81_9FIRM</name>
<dbReference type="GO" id="GO:0005776">
    <property type="term" value="C:autophagosome"/>
    <property type="evidence" value="ECO:0007669"/>
    <property type="project" value="TreeGrafter"/>
</dbReference>
<dbReference type="PROSITE" id="PS00107">
    <property type="entry name" value="PROTEIN_KINASE_ATP"/>
    <property type="match status" value="1"/>
</dbReference>
<keyword evidence="3" id="KW-0418">Kinase</keyword>
<protein>
    <recommendedName>
        <fullName evidence="6">Protein kinase domain-containing protein</fullName>
    </recommendedName>
</protein>
<proteinExistence type="predicted"/>
<dbReference type="PANTHER" id="PTHR24348:SF22">
    <property type="entry name" value="NON-SPECIFIC SERINE_THREONINE PROTEIN KINASE"/>
    <property type="match status" value="1"/>
</dbReference>
<dbReference type="PROSITE" id="PS50011">
    <property type="entry name" value="PROTEIN_KINASE_DOM"/>
    <property type="match status" value="1"/>
</dbReference>
<dbReference type="GO" id="GO:0005829">
    <property type="term" value="C:cytosol"/>
    <property type="evidence" value="ECO:0007669"/>
    <property type="project" value="TreeGrafter"/>
</dbReference>
<dbReference type="InterPro" id="IPR008271">
    <property type="entry name" value="Ser/Thr_kinase_AS"/>
</dbReference>
<dbReference type="PANTHER" id="PTHR24348">
    <property type="entry name" value="SERINE/THREONINE-PROTEIN KINASE UNC-51-RELATED"/>
    <property type="match status" value="1"/>
</dbReference>
<dbReference type="CDD" id="cd14014">
    <property type="entry name" value="STKc_PknB_like"/>
    <property type="match status" value="1"/>
</dbReference>
<reference evidence="7 8" key="1">
    <citation type="submission" date="2020-11" db="EMBL/GenBank/DDBJ databases">
        <title>Draft genome sequencing of a Lachnospiraceae strain isolated from anoxic soil subjected to BSD treatment.</title>
        <authorList>
            <person name="Uek A."/>
            <person name="Tonouchi A."/>
        </authorList>
    </citation>
    <scope>NUCLEOTIDE SEQUENCE [LARGE SCALE GENOMIC DNA]</scope>
    <source>
        <strain evidence="7 8">TB5</strain>
    </source>
</reference>
<dbReference type="Gene3D" id="1.10.510.10">
    <property type="entry name" value="Transferase(Phosphotransferase) domain 1"/>
    <property type="match status" value="1"/>
</dbReference>
<dbReference type="InterPro" id="IPR000719">
    <property type="entry name" value="Prot_kinase_dom"/>
</dbReference>
<organism evidence="7 8">
    <name type="scientific">Anaeromicropila herbilytica</name>
    <dbReference type="NCBI Taxonomy" id="2785025"/>
    <lineage>
        <taxon>Bacteria</taxon>
        <taxon>Bacillati</taxon>
        <taxon>Bacillota</taxon>
        <taxon>Clostridia</taxon>
        <taxon>Lachnospirales</taxon>
        <taxon>Lachnospiraceae</taxon>
        <taxon>Anaeromicropila</taxon>
    </lineage>
</organism>
<dbReference type="GO" id="GO:0016020">
    <property type="term" value="C:membrane"/>
    <property type="evidence" value="ECO:0007669"/>
    <property type="project" value="TreeGrafter"/>
</dbReference>
<evidence type="ECO:0000313" key="7">
    <source>
        <dbReference type="EMBL" id="BCN32826.1"/>
    </source>
</evidence>
<dbReference type="InterPro" id="IPR017441">
    <property type="entry name" value="Protein_kinase_ATP_BS"/>
</dbReference>
<keyword evidence="2 5" id="KW-0547">Nucleotide-binding</keyword>
<dbReference type="AlphaFoldDB" id="A0A7R7IF81"/>
<dbReference type="Proteomes" id="UP000595897">
    <property type="component" value="Chromosome"/>
</dbReference>
<evidence type="ECO:0000259" key="6">
    <source>
        <dbReference type="PROSITE" id="PS50011"/>
    </source>
</evidence>
<evidence type="ECO:0000256" key="4">
    <source>
        <dbReference type="ARBA" id="ARBA00022840"/>
    </source>
</evidence>
<feature type="binding site" evidence="5">
    <location>
        <position position="39"/>
    </location>
    <ligand>
        <name>ATP</name>
        <dbReference type="ChEBI" id="CHEBI:30616"/>
    </ligand>
</feature>
<dbReference type="InterPro" id="IPR011009">
    <property type="entry name" value="Kinase-like_dom_sf"/>
</dbReference>
<evidence type="ECO:0000256" key="1">
    <source>
        <dbReference type="ARBA" id="ARBA00022679"/>
    </source>
</evidence>
<dbReference type="GO" id="GO:0004674">
    <property type="term" value="F:protein serine/threonine kinase activity"/>
    <property type="evidence" value="ECO:0007669"/>
    <property type="project" value="InterPro"/>
</dbReference>
<keyword evidence="4 5" id="KW-0067">ATP-binding</keyword>
<evidence type="ECO:0000256" key="2">
    <source>
        <dbReference type="ARBA" id="ARBA00022741"/>
    </source>
</evidence>
<dbReference type="PROSITE" id="PS00108">
    <property type="entry name" value="PROTEIN_KINASE_ST"/>
    <property type="match status" value="1"/>
</dbReference>
<accession>A0A7R7IF81</accession>
<evidence type="ECO:0000256" key="3">
    <source>
        <dbReference type="ARBA" id="ARBA00022777"/>
    </source>
</evidence>
<dbReference type="Pfam" id="PF00069">
    <property type="entry name" value="Pkinase"/>
    <property type="match status" value="1"/>
</dbReference>
<dbReference type="SUPFAM" id="SSF56112">
    <property type="entry name" value="Protein kinase-like (PK-like)"/>
    <property type="match status" value="1"/>
</dbReference>
<dbReference type="InterPro" id="IPR045269">
    <property type="entry name" value="Atg1-like"/>
</dbReference>
<dbReference type="EMBL" id="AP024169">
    <property type="protein sequence ID" value="BCN32826.1"/>
    <property type="molecule type" value="Genomic_DNA"/>
</dbReference>
<dbReference type="SMART" id="SM00220">
    <property type="entry name" value="S_TKc"/>
    <property type="match status" value="1"/>
</dbReference>
<gene>
    <name evidence="7" type="ORF">bsdtb5_41210</name>
</gene>
<dbReference type="RefSeq" id="WP_271713838.1">
    <property type="nucleotide sequence ID" value="NZ_AP024169.1"/>
</dbReference>
<feature type="domain" description="Protein kinase" evidence="6">
    <location>
        <begin position="10"/>
        <end position="250"/>
    </location>
</feature>
<dbReference type="GO" id="GO:0000407">
    <property type="term" value="C:phagophore assembly site"/>
    <property type="evidence" value="ECO:0007669"/>
    <property type="project" value="TreeGrafter"/>
</dbReference>
<evidence type="ECO:0000256" key="5">
    <source>
        <dbReference type="PROSITE-ProRule" id="PRU10141"/>
    </source>
</evidence>
<evidence type="ECO:0000313" key="8">
    <source>
        <dbReference type="Proteomes" id="UP000595897"/>
    </source>
</evidence>
<dbReference type="KEGG" id="ahb:bsdtb5_41210"/>
<dbReference type="GO" id="GO:0005524">
    <property type="term" value="F:ATP binding"/>
    <property type="evidence" value="ECO:0007669"/>
    <property type="project" value="UniProtKB-UniRule"/>
</dbReference>
<sequence length="465" mass="54545">MISKIWFNKYEVIDTLGKGGNATVYLVKHIRLQSYRAIKRIDKENKLYSQIINEANILKNIRHNNIPIIYDIEEDDKYSYIIEEYMEGITLKEFRQQYQILDEEIILKYAIQVCELVEYLHTFERKILYLDLKPDNIIISDEILKLVDFGSAIYYADLNKRRYATGTRGYASPEQYSSNFIDERSDIYGIGMLMFYMITGVSFNKNINSIVNIDEIHSCSDNLKSIINKCLKLYPAQRFHNVHELKEKLLECSHSNNSNSLIKSNKTLSIAIAGSQCRIGVTHISILLTTYLGKFIGKSLYSERNNTQTVNKIVSRYCNVKRCDYIYRVNNIEMLPNYNQTVIFDKDSYSYEIKDFGVLTEENKESFLKSDYKCLILGSKDWELEHSENALSMLSENENITYLFNYTDGKTYQSVMKSMKNLTGYRIPYEPNPFMINNQKIWENFVFEIFHVKSNRNFARILGKI</sequence>
<keyword evidence="1" id="KW-0808">Transferase</keyword>